<dbReference type="GO" id="GO:0004674">
    <property type="term" value="F:protein serine/threonine kinase activity"/>
    <property type="evidence" value="ECO:0007669"/>
    <property type="project" value="UniProtKB-KW"/>
</dbReference>
<gene>
    <name evidence="8" type="ORF">GCM10012275_33870</name>
</gene>
<dbReference type="Pfam" id="PF05147">
    <property type="entry name" value="LANC_like"/>
    <property type="match status" value="1"/>
</dbReference>
<sequence length="864" mass="94340">MEMAARYLTHCLADPHFYDSPHRWDDSASTFGLATREPPAGWRRTEHGLWIRLSPIDRTLPDQGWKVHVAADTGNAEHILTTVWRYCLRMRLPVRFLRSRAALRLTNSREADRTAAGRFCVIYPTTCAELHHTLTALGNALSGQTGPTVLGDLPWRPGPLSVRYGAFRHRHRLDDDGELAPALVDPTGRLVPDPTTTTFRVPPWVEVPPFLAERMPAAGSGEDCLPYRVQRPVRLVNGGGVYLARHRRTRRQVVLKEAWPMAGLDADEVDAVARLDNERAMAARLTDLDVVPRVLGSFTHDTRHFLVQEHVEGEPLTQLAAQRHPLGRPAPTPREVAVFTAWVVDVVGRLRSALAAIHERGVVVGDVRPSNVVVRPDGGVVLVDLELATPLVAADRVPAATPGFAAPAGHTGAAIDRYGLACTALWLFLPFAPLLCARDPGKTEMFLRVLGERFGVPETFVARMRRDLRAGRGNESGSHRPGRDVLAAPEPEDWPRLRRSLSEGIRATATPDRCDRLFPGDVAQFRSGGLNLAHGAAGVLLALATAGTPVDSRHVDWLQRAARRADTHPVGFYNGLHGIAYALDQLGRRAAALSTLDRAIEMMSSGLLARSLYGGLAGVGLNLLYFAHATGDNGIFRSAMAIADRLADPIRSDRPGPSRAAGLLHGATGIGLFFLRCHRETADSAFLDLAAAALRHDLDLCEVGPRDTLQVAARRRLVPFLGTGTAGMSLVLREFLRHRQDERLALAYGRIRRTCRSESATFPGLFTGQAGLLACLAATSDRPCLADPDIRTHLRRLSWHAEFHRGRLAFPGDQLLRLSTDLATGAAGVLLALTTVFESRRDFLPFLPADLVCRRPAACGAAPR</sequence>
<evidence type="ECO:0000313" key="8">
    <source>
        <dbReference type="EMBL" id="GGM59973.1"/>
    </source>
</evidence>
<evidence type="ECO:0000256" key="5">
    <source>
        <dbReference type="ARBA" id="ARBA00022777"/>
    </source>
</evidence>
<name>A0A8J3FV27_9PSEU</name>
<keyword evidence="2 8" id="KW-0723">Serine/threonine-protein kinase</keyword>
<dbReference type="NCBIfam" id="NF038151">
    <property type="entry name" value="lanthi_synth_III"/>
    <property type="match status" value="1"/>
</dbReference>
<dbReference type="Gene3D" id="3.30.200.20">
    <property type="entry name" value="Phosphorylase Kinase, domain 1"/>
    <property type="match status" value="1"/>
</dbReference>
<reference evidence="8" key="2">
    <citation type="submission" date="2020-09" db="EMBL/GenBank/DDBJ databases">
        <authorList>
            <person name="Sun Q."/>
            <person name="Zhou Y."/>
        </authorList>
    </citation>
    <scope>NUCLEOTIDE SEQUENCE</scope>
    <source>
        <strain evidence="8">CGMCC 4.5737</strain>
    </source>
</reference>
<dbReference type="SUPFAM" id="SSF158745">
    <property type="entry name" value="LanC-like"/>
    <property type="match status" value="1"/>
</dbReference>
<feature type="domain" description="Protein kinase" evidence="7">
    <location>
        <begin position="227"/>
        <end position="495"/>
    </location>
</feature>
<dbReference type="GO" id="GO:0005524">
    <property type="term" value="F:ATP binding"/>
    <property type="evidence" value="ECO:0007669"/>
    <property type="project" value="UniProtKB-KW"/>
</dbReference>
<dbReference type="PANTHER" id="PTHR43289">
    <property type="entry name" value="MITOGEN-ACTIVATED PROTEIN KINASE KINASE KINASE 20-RELATED"/>
    <property type="match status" value="1"/>
</dbReference>
<dbReference type="InterPro" id="IPR000719">
    <property type="entry name" value="Prot_kinase_dom"/>
</dbReference>
<evidence type="ECO:0000256" key="2">
    <source>
        <dbReference type="ARBA" id="ARBA00022527"/>
    </source>
</evidence>
<dbReference type="PROSITE" id="PS50011">
    <property type="entry name" value="PROTEIN_KINASE_DOM"/>
    <property type="match status" value="1"/>
</dbReference>
<keyword evidence="3" id="KW-0808">Transferase</keyword>
<comment type="caution">
    <text evidence="8">The sequence shown here is derived from an EMBL/GenBank/DDBJ whole genome shotgun (WGS) entry which is preliminary data.</text>
</comment>
<dbReference type="Gene3D" id="1.50.10.20">
    <property type="match status" value="2"/>
</dbReference>
<keyword evidence="9" id="KW-1185">Reference proteome</keyword>
<dbReference type="InterPro" id="IPR053524">
    <property type="entry name" value="Aerial_hyphae_peptide-synth"/>
</dbReference>
<evidence type="ECO:0000256" key="3">
    <source>
        <dbReference type="ARBA" id="ARBA00022679"/>
    </source>
</evidence>
<proteinExistence type="predicted"/>
<accession>A0A8J3FV27</accession>
<dbReference type="RefSeq" id="WP_189058758.1">
    <property type="nucleotide sequence ID" value="NZ_BMMK01000015.1"/>
</dbReference>
<dbReference type="InterPro" id="IPR057929">
    <property type="entry name" value="RamC_N"/>
</dbReference>
<dbReference type="SMART" id="SM00220">
    <property type="entry name" value="S_TKc"/>
    <property type="match status" value="1"/>
</dbReference>
<keyword evidence="5 8" id="KW-0418">Kinase</keyword>
<keyword evidence="4" id="KW-0547">Nucleotide-binding</keyword>
<dbReference type="Pfam" id="PF00069">
    <property type="entry name" value="Pkinase"/>
    <property type="match status" value="1"/>
</dbReference>
<reference evidence="8" key="1">
    <citation type="journal article" date="2014" name="Int. J. Syst. Evol. Microbiol.">
        <title>Complete genome sequence of Corynebacterium casei LMG S-19264T (=DSM 44701T), isolated from a smear-ripened cheese.</title>
        <authorList>
            <consortium name="US DOE Joint Genome Institute (JGI-PGF)"/>
            <person name="Walter F."/>
            <person name="Albersmeier A."/>
            <person name="Kalinowski J."/>
            <person name="Ruckert C."/>
        </authorList>
    </citation>
    <scope>NUCLEOTIDE SEQUENCE</scope>
    <source>
        <strain evidence="8">CGMCC 4.5737</strain>
    </source>
</reference>
<dbReference type="PANTHER" id="PTHR43289:SF6">
    <property type="entry name" value="SERINE_THREONINE-PROTEIN KINASE NEKL-3"/>
    <property type="match status" value="1"/>
</dbReference>
<evidence type="ECO:0000256" key="6">
    <source>
        <dbReference type="ARBA" id="ARBA00022840"/>
    </source>
</evidence>
<dbReference type="Proteomes" id="UP000637578">
    <property type="component" value="Unassembled WGS sequence"/>
</dbReference>
<dbReference type="EMBL" id="BMMK01000015">
    <property type="protein sequence ID" value="GGM59973.1"/>
    <property type="molecule type" value="Genomic_DNA"/>
</dbReference>
<keyword evidence="6" id="KW-0067">ATP-binding</keyword>
<dbReference type="SUPFAM" id="SSF56112">
    <property type="entry name" value="Protein kinase-like (PK-like)"/>
    <property type="match status" value="1"/>
</dbReference>
<dbReference type="InterPro" id="IPR007822">
    <property type="entry name" value="LANC-like"/>
</dbReference>
<protein>
    <recommendedName>
        <fullName evidence="1">non-specific serine/threonine protein kinase</fullName>
        <ecNumber evidence="1">2.7.11.1</ecNumber>
    </recommendedName>
</protein>
<dbReference type="Gene3D" id="1.10.510.10">
    <property type="entry name" value="Transferase(Phosphotransferase) domain 1"/>
    <property type="match status" value="1"/>
</dbReference>
<dbReference type="InterPro" id="IPR011009">
    <property type="entry name" value="Kinase-like_dom_sf"/>
</dbReference>
<evidence type="ECO:0000259" key="7">
    <source>
        <dbReference type="PROSITE" id="PS50011"/>
    </source>
</evidence>
<dbReference type="EC" id="2.7.11.1" evidence="1"/>
<dbReference type="CDD" id="cd04791">
    <property type="entry name" value="LanC_SerThrkinase"/>
    <property type="match status" value="1"/>
</dbReference>
<dbReference type="Pfam" id="PF25816">
    <property type="entry name" value="RamC_N"/>
    <property type="match status" value="1"/>
</dbReference>
<evidence type="ECO:0000256" key="4">
    <source>
        <dbReference type="ARBA" id="ARBA00022741"/>
    </source>
</evidence>
<organism evidence="8 9">
    <name type="scientific">Longimycelium tulufanense</name>
    <dbReference type="NCBI Taxonomy" id="907463"/>
    <lineage>
        <taxon>Bacteria</taxon>
        <taxon>Bacillati</taxon>
        <taxon>Actinomycetota</taxon>
        <taxon>Actinomycetes</taxon>
        <taxon>Pseudonocardiales</taxon>
        <taxon>Pseudonocardiaceae</taxon>
        <taxon>Longimycelium</taxon>
    </lineage>
</organism>
<dbReference type="GO" id="GO:0031179">
    <property type="term" value="P:peptide modification"/>
    <property type="evidence" value="ECO:0007669"/>
    <property type="project" value="InterPro"/>
</dbReference>
<dbReference type="InterPro" id="IPR058053">
    <property type="entry name" value="RamC_C"/>
</dbReference>
<dbReference type="AlphaFoldDB" id="A0A8J3FV27"/>
<dbReference type="SMART" id="SM01260">
    <property type="entry name" value="LANC_like"/>
    <property type="match status" value="1"/>
</dbReference>
<evidence type="ECO:0000313" key="9">
    <source>
        <dbReference type="Proteomes" id="UP000637578"/>
    </source>
</evidence>
<evidence type="ECO:0000256" key="1">
    <source>
        <dbReference type="ARBA" id="ARBA00012513"/>
    </source>
</evidence>